<feature type="signal peptide" evidence="1">
    <location>
        <begin position="1"/>
        <end position="22"/>
    </location>
</feature>
<sequence>MKTTITLIAAMLLLAAVGCTQAGQKVPSSVQSESAQDKVPEGARYGVKSAIIKKTSPCIMFMDAVREITVYIDDYGAKEAVEVNMDAEQIQQHTLAIREAGGKTIVIDLDGKTASRIQDNEPRDYRHLTPEEIKRFKITKAGTETVAGKPCKVFRMDLSEGGEEGYDLIATRYVWEGIVLAQELSSEMMHGLNTVEEVQSIELNVPIPPEKFEIPKGIKIKESPDE</sequence>
<protein>
    <recommendedName>
        <fullName evidence="4">DUF4412 domain-containing protein</fullName>
    </recommendedName>
</protein>
<keyword evidence="1" id="KW-0732">Signal</keyword>
<proteinExistence type="predicted"/>
<organism evidence="2 3">
    <name type="scientific">Tannerella sp. oral taxon BU063 isolate Cell 1/3</name>
    <dbReference type="NCBI Taxonomy" id="1411022"/>
    <lineage>
        <taxon>Bacteria</taxon>
        <taxon>Pseudomonadati</taxon>
        <taxon>Bacteroidota</taxon>
        <taxon>Bacteroidia</taxon>
        <taxon>Bacteroidales</taxon>
        <taxon>Tannerellaceae</taxon>
        <taxon>Tannerella</taxon>
    </lineage>
</organism>
<evidence type="ECO:0000256" key="1">
    <source>
        <dbReference type="SAM" id="SignalP"/>
    </source>
</evidence>
<comment type="caution">
    <text evidence="2">The sequence shown here is derived from an EMBL/GenBank/DDBJ whole genome shotgun (WGS) entry which is preliminary data.</text>
</comment>
<accession>W2CHN0</accession>
<name>W2CHN0_9BACT</name>
<reference evidence="2 3" key="1">
    <citation type="submission" date="2013-11" db="EMBL/GenBank/DDBJ databases">
        <title>Single cell genomics of uncultured Tannerella BU063 (oral taxon 286).</title>
        <authorList>
            <person name="Beall C.J."/>
            <person name="Campbell A.G."/>
            <person name="Griffen A.L."/>
            <person name="Podar M."/>
            <person name="Leys E.J."/>
        </authorList>
    </citation>
    <scope>NUCLEOTIDE SEQUENCE [LARGE SCALE GENOMIC DNA]</scope>
    <source>
        <strain evidence="2">Cell 1/3</strain>
    </source>
</reference>
<dbReference type="AlphaFoldDB" id="W2CHN0"/>
<evidence type="ECO:0000313" key="3">
    <source>
        <dbReference type="Proteomes" id="UP000034982"/>
    </source>
</evidence>
<gene>
    <name evidence="2" type="ORF">T230_11710</name>
</gene>
<evidence type="ECO:0000313" key="2">
    <source>
        <dbReference type="EMBL" id="ETK06610.1"/>
    </source>
</evidence>
<feature type="chain" id="PRO_5004813852" description="DUF4412 domain-containing protein" evidence="1">
    <location>
        <begin position="23"/>
        <end position="226"/>
    </location>
</feature>
<dbReference type="PATRIC" id="fig|1411022.3.peg.1431"/>
<dbReference type="EMBL" id="AYYE01001154">
    <property type="protein sequence ID" value="ETK06610.1"/>
    <property type="molecule type" value="Genomic_DNA"/>
</dbReference>
<dbReference type="PROSITE" id="PS51257">
    <property type="entry name" value="PROKAR_LIPOPROTEIN"/>
    <property type="match status" value="1"/>
</dbReference>
<evidence type="ECO:0008006" key="4">
    <source>
        <dbReference type="Google" id="ProtNLM"/>
    </source>
</evidence>
<dbReference type="Proteomes" id="UP000034982">
    <property type="component" value="Unassembled WGS sequence"/>
</dbReference>